<dbReference type="AlphaFoldDB" id="A0A3S9MFM9"/>
<dbReference type="InterPro" id="IPR002347">
    <property type="entry name" value="SDR_fam"/>
</dbReference>
<dbReference type="PANTHER" id="PTHR43639">
    <property type="entry name" value="OXIDOREDUCTASE, SHORT-CHAIN DEHYDROGENASE/REDUCTASE FAMILY (AFU_ORTHOLOGUE AFUA_5G02870)"/>
    <property type="match status" value="1"/>
</dbReference>
<dbReference type="RefSeq" id="WP_126395642.1">
    <property type="nucleotide sequence ID" value="NZ_CP034539.1"/>
</dbReference>
<accession>A0A3S9MFM9</accession>
<dbReference type="InterPro" id="IPR057326">
    <property type="entry name" value="KR_dom"/>
</dbReference>
<dbReference type="InterPro" id="IPR036188">
    <property type="entry name" value="FAD/NAD-bd_sf"/>
</dbReference>
<organism evidence="4 5">
    <name type="scientific">Streptomyces cyaneochromogenes</name>
    <dbReference type="NCBI Taxonomy" id="2496836"/>
    <lineage>
        <taxon>Bacteria</taxon>
        <taxon>Bacillati</taxon>
        <taxon>Actinomycetota</taxon>
        <taxon>Actinomycetes</taxon>
        <taxon>Kitasatosporales</taxon>
        <taxon>Streptomycetaceae</taxon>
        <taxon>Streptomyces</taxon>
    </lineage>
</organism>
<gene>
    <name evidence="4" type="ORF">EJ357_34755</name>
</gene>
<dbReference type="PANTHER" id="PTHR43639:SF1">
    <property type="entry name" value="SHORT-CHAIN DEHYDROGENASE_REDUCTASE FAMILY PROTEIN"/>
    <property type="match status" value="1"/>
</dbReference>
<dbReference type="GO" id="GO:0016491">
    <property type="term" value="F:oxidoreductase activity"/>
    <property type="evidence" value="ECO:0007669"/>
    <property type="project" value="UniProtKB-KW"/>
</dbReference>
<keyword evidence="2" id="KW-0560">Oxidoreductase</keyword>
<comment type="similarity">
    <text evidence="1">Belongs to the short-chain dehydrogenases/reductases (SDR) family.</text>
</comment>
<dbReference type="Gene3D" id="3.50.50.60">
    <property type="entry name" value="FAD/NAD(P)-binding domain"/>
    <property type="match status" value="1"/>
</dbReference>
<dbReference type="PRINTS" id="PR00420">
    <property type="entry name" value="RNGMNOXGNASE"/>
</dbReference>
<dbReference type="Pfam" id="PF21274">
    <property type="entry name" value="Rng_hyd_C"/>
    <property type="match status" value="1"/>
</dbReference>
<dbReference type="Gene3D" id="3.40.30.120">
    <property type="match status" value="1"/>
</dbReference>
<dbReference type="InterPro" id="IPR036291">
    <property type="entry name" value="NAD(P)-bd_dom_sf"/>
</dbReference>
<dbReference type="Pfam" id="PF01494">
    <property type="entry name" value="FAD_binding_3"/>
    <property type="match status" value="1"/>
</dbReference>
<feature type="domain" description="Ketoreductase" evidence="3">
    <location>
        <begin position="522"/>
        <end position="706"/>
    </location>
</feature>
<proteinExistence type="inferred from homology"/>
<reference evidence="4 5" key="1">
    <citation type="journal article" date="2019" name="Int. J. Syst. Evol. Microbiol.">
        <title>Streptomyces cyaneochromogenes sp. nov., a blue pigment-producing actinomycete from manganese-contaminated soil.</title>
        <authorList>
            <person name="Tang X."/>
            <person name="Zhao J."/>
            <person name="Li K."/>
            <person name="Chen Z."/>
            <person name="Sun Y."/>
            <person name="Gao J."/>
        </authorList>
    </citation>
    <scope>NUCLEOTIDE SEQUENCE [LARGE SCALE GENOMIC DNA]</scope>
    <source>
        <strain evidence="4 5">MK-45</strain>
    </source>
</reference>
<dbReference type="Proteomes" id="UP000280298">
    <property type="component" value="Chromosome"/>
</dbReference>
<dbReference type="OrthoDB" id="9803333at2"/>
<name>A0A3S9MFM9_9ACTN</name>
<evidence type="ECO:0000313" key="5">
    <source>
        <dbReference type="Proteomes" id="UP000280298"/>
    </source>
</evidence>
<evidence type="ECO:0000256" key="1">
    <source>
        <dbReference type="ARBA" id="ARBA00006484"/>
    </source>
</evidence>
<evidence type="ECO:0000256" key="2">
    <source>
        <dbReference type="ARBA" id="ARBA00023002"/>
    </source>
</evidence>
<dbReference type="InterPro" id="IPR020904">
    <property type="entry name" value="Sc_DH/Rdtase_CS"/>
</dbReference>
<dbReference type="EMBL" id="CP034539">
    <property type="protein sequence ID" value="AZQ37982.1"/>
    <property type="molecule type" value="Genomic_DNA"/>
</dbReference>
<dbReference type="SMART" id="SM00822">
    <property type="entry name" value="PKS_KR"/>
    <property type="match status" value="1"/>
</dbReference>
<dbReference type="Pfam" id="PF13561">
    <property type="entry name" value="adh_short_C2"/>
    <property type="match status" value="1"/>
</dbReference>
<sequence>MTGAADVQPRIDTQVVVVGAGPVGLMLAGELRLGGVDVVVVESRAEPTTESRASTLHARTMEIFASRGLLNGFGELPNDVMGHFGGIPLDLTLPGPYPGQWKAPQVRTEAVLQEWALSLGARLRRGHALTSVTLHQDRVEAEVSGPAGPVRISAQYLVGCDGGHSTVRRLTGAEFPGRDAGRELIRADVAGIDIPARRFQRLERGLAIAARSPQGVTRVMVHEFGSAAAQRTRDPEFADIRDAWRRVTGEDISHGTPLWVNSFDDASRQLARYRHGRVLFAGDAAHQQMPIGGQALNLGLQDAVNLGWKLALQVRDRAPAGLLDSYHAERHAVGRRVLANINAQALLLLGGPEVEAARCVLAELIALEPVRQRLAGAISGLDIRYDTGPGGHSLLGARLAHGHPVRSGRGLLIDAYGDPEHHLRLRRAAAPWADRVDVVAAEPETVGLSGTDAVLVRPDGHVVWIASAGPPGPEPLVAALRTWFGEPARLDHVSATRDLSVERTTRNPPAERRHDMNRLTGKTALVTGSSRGIGRAIAERLAREGALVAVHCSTGVEAAEDVVASIESDGGRAFVVQAELGVPGDVHELFLALEQGLKERTGSTDLDIVVNNAGVMGGVSVEDTTQEKFDRLFAVNVRAPFFIIQRALANLTEGGRIVNISSGLTRFANPDEIAYAMTKGAVEQLALHFAKYLAPRNITINSVAPGITRNGSPVFDIPEAVEQMAQLSAFGRVGEPQDVADVVAFLASPDARWVTGAFIDASGGTLLG</sequence>
<evidence type="ECO:0000313" key="4">
    <source>
        <dbReference type="EMBL" id="AZQ37982.1"/>
    </source>
</evidence>
<dbReference type="Gene3D" id="3.40.50.720">
    <property type="entry name" value="NAD(P)-binding Rossmann-like Domain"/>
    <property type="match status" value="1"/>
</dbReference>
<keyword evidence="5" id="KW-1185">Reference proteome</keyword>
<protein>
    <submittedName>
        <fullName evidence="4">SDR family oxidoreductase</fullName>
    </submittedName>
</protein>
<dbReference type="SUPFAM" id="SSF51735">
    <property type="entry name" value="NAD(P)-binding Rossmann-fold domains"/>
    <property type="match status" value="1"/>
</dbReference>
<dbReference type="PROSITE" id="PS00061">
    <property type="entry name" value="ADH_SHORT"/>
    <property type="match status" value="1"/>
</dbReference>
<dbReference type="InterPro" id="IPR002938">
    <property type="entry name" value="FAD-bd"/>
</dbReference>
<dbReference type="Gene3D" id="3.30.70.2450">
    <property type="match status" value="1"/>
</dbReference>
<evidence type="ECO:0000259" key="3">
    <source>
        <dbReference type="SMART" id="SM00822"/>
    </source>
</evidence>
<dbReference type="GO" id="GO:0071949">
    <property type="term" value="F:FAD binding"/>
    <property type="evidence" value="ECO:0007669"/>
    <property type="project" value="InterPro"/>
</dbReference>
<dbReference type="FunFam" id="3.40.50.720:FF:000084">
    <property type="entry name" value="Short-chain dehydrogenase reductase"/>
    <property type="match status" value="1"/>
</dbReference>
<dbReference type="KEGG" id="scya:EJ357_34755"/>
<dbReference type="SUPFAM" id="SSF51905">
    <property type="entry name" value="FAD/NAD(P)-binding domain"/>
    <property type="match status" value="1"/>
</dbReference>